<dbReference type="EMBL" id="MFFM01000046">
    <property type="protein sequence ID" value="OGF08833.1"/>
    <property type="molecule type" value="Genomic_DNA"/>
</dbReference>
<evidence type="ECO:0000259" key="2">
    <source>
        <dbReference type="Pfam" id="PF13796"/>
    </source>
</evidence>
<dbReference type="AlphaFoldDB" id="A0A1F5R484"/>
<feature type="transmembrane region" description="Helical" evidence="1">
    <location>
        <begin position="33"/>
        <end position="54"/>
    </location>
</feature>
<sequence>MNINKKETIMKDLSTGLKNILGVGLKPGSYLNILYLLLAFPLGIFYFAYLITGFSIGLGLLYIFIGLPFLLLTMFSWRIFARFEGFQARWLLKEAVQADRPLRWTEANGFWNWITSRLSSKYTWKGLVYLLLKAPLGIVSFIVTATLASVSGVLIIAPFIYRFVDYELPWGAISTMSQALSLTAIGLGLGLFSLHIFNGLAAVFRWLSKSLLNSGQRLAVAE</sequence>
<gene>
    <name evidence="3" type="ORF">A2024_00995</name>
</gene>
<feature type="transmembrane region" description="Helical" evidence="1">
    <location>
        <begin position="60"/>
        <end position="80"/>
    </location>
</feature>
<evidence type="ECO:0000313" key="3">
    <source>
        <dbReference type="EMBL" id="OGF08833.1"/>
    </source>
</evidence>
<comment type="caution">
    <text evidence="3">The sequence shown here is derived from an EMBL/GenBank/DDBJ whole genome shotgun (WGS) entry which is preliminary data.</text>
</comment>
<evidence type="ECO:0000313" key="4">
    <source>
        <dbReference type="Proteomes" id="UP000177230"/>
    </source>
</evidence>
<accession>A0A1F5R484</accession>
<keyword evidence="1" id="KW-0812">Transmembrane</keyword>
<feature type="domain" description="Putative sensor" evidence="2">
    <location>
        <begin position="35"/>
        <end position="212"/>
    </location>
</feature>
<keyword evidence="1" id="KW-1133">Transmembrane helix</keyword>
<name>A0A1F5R484_9BACT</name>
<protein>
    <recommendedName>
        <fullName evidence="2">Putative sensor domain-containing protein</fullName>
    </recommendedName>
</protein>
<proteinExistence type="predicted"/>
<organism evidence="3 4">
    <name type="scientific">Candidatus Edwardsbacteria bacterium GWF2_54_11</name>
    <dbReference type="NCBI Taxonomy" id="1817851"/>
    <lineage>
        <taxon>Bacteria</taxon>
        <taxon>Candidatus Edwardsiibacteriota</taxon>
    </lineage>
</organism>
<feature type="transmembrane region" description="Helical" evidence="1">
    <location>
        <begin position="127"/>
        <end position="160"/>
    </location>
</feature>
<dbReference type="InterPro" id="IPR025828">
    <property type="entry name" value="Put_sensor_dom"/>
</dbReference>
<reference evidence="3 4" key="1">
    <citation type="journal article" date="2016" name="Nat. Commun.">
        <title>Thousands of microbial genomes shed light on interconnected biogeochemical processes in an aquifer system.</title>
        <authorList>
            <person name="Anantharaman K."/>
            <person name="Brown C.T."/>
            <person name="Hug L.A."/>
            <person name="Sharon I."/>
            <person name="Castelle C.J."/>
            <person name="Probst A.J."/>
            <person name="Thomas B.C."/>
            <person name="Singh A."/>
            <person name="Wilkins M.J."/>
            <person name="Karaoz U."/>
            <person name="Brodie E.L."/>
            <person name="Williams K.H."/>
            <person name="Hubbard S.S."/>
            <person name="Banfield J.F."/>
        </authorList>
    </citation>
    <scope>NUCLEOTIDE SEQUENCE [LARGE SCALE GENOMIC DNA]</scope>
</reference>
<feature type="transmembrane region" description="Helical" evidence="1">
    <location>
        <begin position="180"/>
        <end position="207"/>
    </location>
</feature>
<keyword evidence="1" id="KW-0472">Membrane</keyword>
<dbReference type="Pfam" id="PF13796">
    <property type="entry name" value="Sensor"/>
    <property type="match status" value="1"/>
</dbReference>
<evidence type="ECO:0000256" key="1">
    <source>
        <dbReference type="SAM" id="Phobius"/>
    </source>
</evidence>
<dbReference type="Proteomes" id="UP000177230">
    <property type="component" value="Unassembled WGS sequence"/>
</dbReference>